<protein>
    <submittedName>
        <fullName evidence="1">Uncharacterized protein</fullName>
    </submittedName>
</protein>
<accession>A0A7C2BE53</accession>
<dbReference type="EMBL" id="DSJL01000011">
    <property type="protein sequence ID" value="HEF66186.1"/>
    <property type="molecule type" value="Genomic_DNA"/>
</dbReference>
<dbReference type="AlphaFoldDB" id="A0A7C2BE53"/>
<organism evidence="1">
    <name type="scientific">Thermomicrobium roseum</name>
    <dbReference type="NCBI Taxonomy" id="500"/>
    <lineage>
        <taxon>Bacteria</taxon>
        <taxon>Pseudomonadati</taxon>
        <taxon>Thermomicrobiota</taxon>
        <taxon>Thermomicrobia</taxon>
        <taxon>Thermomicrobiales</taxon>
        <taxon>Thermomicrobiaceae</taxon>
        <taxon>Thermomicrobium</taxon>
    </lineage>
</organism>
<name>A0A7C2BE53_THERO</name>
<sequence>MDARQVERVLAHLCSKGLFGDVRQWCESRYDCVYVVTCPDCGCCFVLSEAEFQELVERSTVLQVCGVPPDRLDVREPYPLPPFAR</sequence>
<proteinExistence type="predicted"/>
<gene>
    <name evidence="1" type="ORF">ENP47_11425</name>
</gene>
<evidence type="ECO:0000313" key="1">
    <source>
        <dbReference type="EMBL" id="HEF66186.1"/>
    </source>
</evidence>
<reference evidence="1" key="1">
    <citation type="journal article" date="2020" name="mSystems">
        <title>Genome- and Community-Level Interaction Insights into Carbon Utilization and Element Cycling Functions of Hydrothermarchaeota in Hydrothermal Sediment.</title>
        <authorList>
            <person name="Zhou Z."/>
            <person name="Liu Y."/>
            <person name="Xu W."/>
            <person name="Pan J."/>
            <person name="Luo Z.H."/>
            <person name="Li M."/>
        </authorList>
    </citation>
    <scope>NUCLEOTIDE SEQUENCE [LARGE SCALE GENOMIC DNA]</scope>
    <source>
        <strain evidence="1">SpSt-222</strain>
    </source>
</reference>
<comment type="caution">
    <text evidence="1">The sequence shown here is derived from an EMBL/GenBank/DDBJ whole genome shotgun (WGS) entry which is preliminary data.</text>
</comment>